<protein>
    <submittedName>
        <fullName evidence="3">Uncharacterized protein</fullName>
    </submittedName>
</protein>
<name>A0AAE4AS61_9HYPH</name>
<evidence type="ECO:0000256" key="2">
    <source>
        <dbReference type="SAM" id="SignalP"/>
    </source>
</evidence>
<evidence type="ECO:0000256" key="1">
    <source>
        <dbReference type="SAM" id="MobiDB-lite"/>
    </source>
</evidence>
<dbReference type="AlphaFoldDB" id="A0AAE4AS61"/>
<gene>
    <name evidence="3" type="ORF">J2S73_001122</name>
</gene>
<accession>A0AAE4AS61</accession>
<evidence type="ECO:0000313" key="3">
    <source>
        <dbReference type="EMBL" id="MDQ0314685.1"/>
    </source>
</evidence>
<dbReference type="Gene3D" id="2.60.120.200">
    <property type="match status" value="1"/>
</dbReference>
<reference evidence="3" key="1">
    <citation type="submission" date="2023-07" db="EMBL/GenBank/DDBJ databases">
        <title>Genomic Encyclopedia of Type Strains, Phase IV (KMG-IV): sequencing the most valuable type-strain genomes for metagenomic binning, comparative biology and taxonomic classification.</title>
        <authorList>
            <person name="Goeker M."/>
        </authorList>
    </citation>
    <scope>NUCLEOTIDE SEQUENCE</scope>
    <source>
        <strain evidence="3">DSM 21202</strain>
    </source>
</reference>
<dbReference type="EMBL" id="JAUSUL010000001">
    <property type="protein sequence ID" value="MDQ0314685.1"/>
    <property type="molecule type" value="Genomic_DNA"/>
</dbReference>
<dbReference type="Proteomes" id="UP001229244">
    <property type="component" value="Unassembled WGS sequence"/>
</dbReference>
<dbReference type="RefSeq" id="WP_306884470.1">
    <property type="nucleotide sequence ID" value="NZ_JAUSUL010000001.1"/>
</dbReference>
<evidence type="ECO:0000313" key="4">
    <source>
        <dbReference type="Proteomes" id="UP001229244"/>
    </source>
</evidence>
<feature type="signal peptide" evidence="2">
    <location>
        <begin position="1"/>
        <end position="21"/>
    </location>
</feature>
<keyword evidence="4" id="KW-1185">Reference proteome</keyword>
<proteinExistence type="predicted"/>
<feature type="chain" id="PRO_5042214013" evidence="2">
    <location>
        <begin position="22"/>
        <end position="430"/>
    </location>
</feature>
<feature type="region of interest" description="Disordered" evidence="1">
    <location>
        <begin position="144"/>
        <end position="183"/>
    </location>
</feature>
<comment type="caution">
    <text evidence="3">The sequence shown here is derived from an EMBL/GenBank/DDBJ whole genome shotgun (WGS) entry which is preliminary data.</text>
</comment>
<organism evidence="3 4">
    <name type="scientific">Amorphus orientalis</name>
    <dbReference type="NCBI Taxonomy" id="649198"/>
    <lineage>
        <taxon>Bacteria</taxon>
        <taxon>Pseudomonadati</taxon>
        <taxon>Pseudomonadota</taxon>
        <taxon>Alphaproteobacteria</taxon>
        <taxon>Hyphomicrobiales</taxon>
        <taxon>Amorphaceae</taxon>
        <taxon>Amorphus</taxon>
    </lineage>
</organism>
<keyword evidence="2" id="KW-0732">Signal</keyword>
<sequence>MGARAMSVGLVIAAILCVAPAAGQVSGGDPNAALAVVDEAFAARRAGNGPDDVPDRLLAASVRQAIEQLSGRFDPFVGARRGSIDRFQVRLAPDQSGSGEGVRVQVAVKSGDDVRLLDLLVGPPDDGQAPQIARIAGKGWQVGEGAGTAASASPPEPTGADGLSEAEKARLAAEDDGAAPGPSEDMLALPFLDEFDGPDLQPHWTVLNADRDRFVADDGEIYVIASGGTAAIDNPDTANIFQLGPPLPDVDFDMTVDARLEAKTGYEGVWLGLRTDASDYLMAGVSTFTKGCGTALYLEIRNLRAPGPEAEPMATGFSENLFDGAVADNICGGGRDYGDAILAALETSGFTLTLSRRGFRYTASLTLDLPDADGEPGGPRTITTPAVSRPALFGRPAVLLGQSSRARGGQSAALFDKISIEAAVPRPTGN</sequence>